<dbReference type="InterPro" id="IPR006640">
    <property type="entry name" value="SprT-like_domain"/>
</dbReference>
<evidence type="ECO:0000313" key="4">
    <source>
        <dbReference type="Proteomes" id="UP001221757"/>
    </source>
</evidence>
<dbReference type="Proteomes" id="UP001221757">
    <property type="component" value="Unassembled WGS sequence"/>
</dbReference>
<accession>A0AAD7FUQ3</accession>
<organism evidence="3 4">
    <name type="scientific">Mycena rosella</name>
    <name type="common">Pink bonnet</name>
    <name type="synonym">Agaricus rosellus</name>
    <dbReference type="NCBI Taxonomy" id="1033263"/>
    <lineage>
        <taxon>Eukaryota</taxon>
        <taxon>Fungi</taxon>
        <taxon>Dikarya</taxon>
        <taxon>Basidiomycota</taxon>
        <taxon>Agaricomycotina</taxon>
        <taxon>Agaricomycetes</taxon>
        <taxon>Agaricomycetidae</taxon>
        <taxon>Agaricales</taxon>
        <taxon>Marasmiineae</taxon>
        <taxon>Mycenaceae</taxon>
        <taxon>Mycena</taxon>
    </lineage>
</organism>
<dbReference type="PANTHER" id="PTHR23099">
    <property type="entry name" value="TRANSCRIPTIONAL REGULATOR"/>
    <property type="match status" value="1"/>
</dbReference>
<gene>
    <name evidence="3" type="ORF">B0H17DRAFT_478148</name>
</gene>
<evidence type="ECO:0000256" key="1">
    <source>
        <dbReference type="SAM" id="MobiDB-lite"/>
    </source>
</evidence>
<dbReference type="Pfam" id="PF10263">
    <property type="entry name" value="SprT-like"/>
    <property type="match status" value="1"/>
</dbReference>
<feature type="compositionally biased region" description="Acidic residues" evidence="1">
    <location>
        <begin position="215"/>
        <end position="225"/>
    </location>
</feature>
<comment type="caution">
    <text evidence="3">The sequence shown here is derived from an EMBL/GenBank/DDBJ whole genome shotgun (WGS) entry which is preliminary data.</text>
</comment>
<dbReference type="GO" id="GO:0006950">
    <property type="term" value="P:response to stress"/>
    <property type="evidence" value="ECO:0007669"/>
    <property type="project" value="UniProtKB-ARBA"/>
</dbReference>
<evidence type="ECO:0000259" key="2">
    <source>
        <dbReference type="SMART" id="SM00731"/>
    </source>
</evidence>
<feature type="compositionally biased region" description="Low complexity" evidence="1">
    <location>
        <begin position="99"/>
        <end position="113"/>
    </location>
</feature>
<feature type="region of interest" description="Disordered" evidence="1">
    <location>
        <begin position="461"/>
        <end position="534"/>
    </location>
</feature>
<feature type="domain" description="SprT-like" evidence="2">
    <location>
        <begin position="297"/>
        <end position="457"/>
    </location>
</feature>
<dbReference type="PANTHER" id="PTHR23099:SF0">
    <property type="entry name" value="GERM CELL NUCLEAR ACIDIC PROTEIN"/>
    <property type="match status" value="1"/>
</dbReference>
<dbReference type="AlphaFoldDB" id="A0AAD7FUQ3"/>
<sequence length="608" mass="66912">MSDKRRGPPPGLEPARRDARPTGSLSGTPKKALPQSSKWDGIEVVPDSEEERMRDDPNIIEISSDEEEEIPHHKAKSRPGNPVLALRIPGAWPGNAHASPSGTTRPTPSTPTSSKKKAPSARPRAPENTSTDATADEIVVLTPKSKAPAKRFYGNKSNPAHTPSAPPSKSVRSPRRTVEPSEASDSEIEILSTPVKPLGTPVQNPTKEKPKPLYEDGDSTTEESTSDSSASEDPWSAGLDSSQPVYDAPNKYAKYWTPSPASQAVKVATPSKASSSTSTRKLSLAARLKLERETWAAALAIYAEQVYSYLNKVAFYDQLPPLGKIGLKWNKHMISSAGKAQFHRDRYGNEFAEIHLACKIVDSHERIRNTLSHEMCHLACWMIDKAIKEAHGKLFHKWAKRVEKKDPDIMISVQHTYVIDYPYEWRCLDCDEIIGRFSDSLDITKGCSKCNGKLVELKTPKKKEEVTSRTSKMAAAKPQSLPRPPQFAGSPRPPRFAGSPRPPQYAGSPRSPSRSVSPGPAIFTSSDADEDIRPSVRAQREILVVHDSDSENDEIFPSVHAQKEIYVVHDSDSENDEANSDLADLATKFGGITIEHKVCLHAKRRARV</sequence>
<feature type="compositionally biased region" description="Low complexity" evidence="1">
    <location>
        <begin position="507"/>
        <end position="520"/>
    </location>
</feature>
<evidence type="ECO:0000313" key="3">
    <source>
        <dbReference type="EMBL" id="KAJ7640115.1"/>
    </source>
</evidence>
<dbReference type="EMBL" id="JARKIE010000436">
    <property type="protein sequence ID" value="KAJ7640115.1"/>
    <property type="molecule type" value="Genomic_DNA"/>
</dbReference>
<protein>
    <submittedName>
        <fullName evidence="3">SprT-like family-domain-containing protein</fullName>
    </submittedName>
</protein>
<keyword evidence="4" id="KW-1185">Reference proteome</keyword>
<dbReference type="GO" id="GO:0005634">
    <property type="term" value="C:nucleus"/>
    <property type="evidence" value="ECO:0007669"/>
    <property type="project" value="TreeGrafter"/>
</dbReference>
<proteinExistence type="predicted"/>
<dbReference type="SMART" id="SM00731">
    <property type="entry name" value="SprT"/>
    <property type="match status" value="1"/>
</dbReference>
<feature type="region of interest" description="Disordered" evidence="1">
    <location>
        <begin position="1"/>
        <end position="243"/>
    </location>
</feature>
<name>A0AAD7FUQ3_MYCRO</name>
<reference evidence="3" key="1">
    <citation type="submission" date="2023-03" db="EMBL/GenBank/DDBJ databases">
        <title>Massive genome expansion in bonnet fungi (Mycena s.s.) driven by repeated elements and novel gene families across ecological guilds.</title>
        <authorList>
            <consortium name="Lawrence Berkeley National Laboratory"/>
            <person name="Harder C.B."/>
            <person name="Miyauchi S."/>
            <person name="Viragh M."/>
            <person name="Kuo A."/>
            <person name="Thoen E."/>
            <person name="Andreopoulos B."/>
            <person name="Lu D."/>
            <person name="Skrede I."/>
            <person name="Drula E."/>
            <person name="Henrissat B."/>
            <person name="Morin E."/>
            <person name="Kohler A."/>
            <person name="Barry K."/>
            <person name="LaButti K."/>
            <person name="Morin E."/>
            <person name="Salamov A."/>
            <person name="Lipzen A."/>
            <person name="Mereny Z."/>
            <person name="Hegedus B."/>
            <person name="Baldrian P."/>
            <person name="Stursova M."/>
            <person name="Weitz H."/>
            <person name="Taylor A."/>
            <person name="Grigoriev I.V."/>
            <person name="Nagy L.G."/>
            <person name="Martin F."/>
            <person name="Kauserud H."/>
        </authorList>
    </citation>
    <scope>NUCLEOTIDE SEQUENCE</scope>
    <source>
        <strain evidence="3">CBHHK067</strain>
    </source>
</reference>